<dbReference type="GO" id="GO:0005524">
    <property type="term" value="F:ATP binding"/>
    <property type="evidence" value="ECO:0007669"/>
    <property type="project" value="UniProtKB-UniRule"/>
</dbReference>
<dbReference type="HAMAP" id="MF_02019">
    <property type="entry name" value="MurF"/>
    <property type="match status" value="1"/>
</dbReference>
<evidence type="ECO:0000259" key="11">
    <source>
        <dbReference type="Pfam" id="PF01225"/>
    </source>
</evidence>
<comment type="catalytic activity">
    <reaction evidence="10">
        <text>D-alanyl-D-alanine + UDP-N-acetyl-alpha-D-muramoyl-L-alanyl-gamma-D-glutamyl-meso-2,6-diaminopimelate + ATP = UDP-N-acetyl-alpha-D-muramoyl-L-alanyl-gamma-D-glutamyl-meso-2,6-diaminopimeloyl-D-alanyl-D-alanine + ADP + phosphate + H(+)</text>
        <dbReference type="Rhea" id="RHEA:28374"/>
        <dbReference type="ChEBI" id="CHEBI:15378"/>
        <dbReference type="ChEBI" id="CHEBI:30616"/>
        <dbReference type="ChEBI" id="CHEBI:43474"/>
        <dbReference type="ChEBI" id="CHEBI:57822"/>
        <dbReference type="ChEBI" id="CHEBI:61386"/>
        <dbReference type="ChEBI" id="CHEBI:83905"/>
        <dbReference type="ChEBI" id="CHEBI:456216"/>
        <dbReference type="EC" id="6.3.2.10"/>
    </reaction>
</comment>
<dbReference type="PANTHER" id="PTHR43024">
    <property type="entry name" value="UDP-N-ACETYLMURAMOYL-TRIPEPTIDE--D-ALANYL-D-ALANINE LIGASE"/>
    <property type="match status" value="1"/>
</dbReference>
<dbReference type="InterPro" id="IPR000713">
    <property type="entry name" value="Mur_ligase_N"/>
</dbReference>
<evidence type="ECO:0000256" key="6">
    <source>
        <dbReference type="ARBA" id="ARBA00022960"/>
    </source>
</evidence>
<dbReference type="GO" id="GO:0071555">
    <property type="term" value="P:cell wall organization"/>
    <property type="evidence" value="ECO:0007669"/>
    <property type="project" value="UniProtKB-KW"/>
</dbReference>
<keyword evidence="7 10" id="KW-0573">Peptidoglycan synthesis</keyword>
<keyword evidence="1 10" id="KW-0963">Cytoplasm</keyword>
<feature type="domain" description="Mur ligase central" evidence="13">
    <location>
        <begin position="94"/>
        <end position="220"/>
    </location>
</feature>
<dbReference type="Pfam" id="PF02875">
    <property type="entry name" value="Mur_ligase_C"/>
    <property type="match status" value="1"/>
</dbReference>
<dbReference type="PANTHER" id="PTHR43024:SF1">
    <property type="entry name" value="UDP-N-ACETYLMURAMOYL-TRIPEPTIDE--D-ALANYL-D-ALANINE LIGASE"/>
    <property type="match status" value="1"/>
</dbReference>
<dbReference type="STRING" id="1033731.SAMN05444145_102391"/>
<keyword evidence="3 10" id="KW-0132">Cell division</keyword>
<keyword evidence="8 10" id="KW-0131">Cell cycle</keyword>
<evidence type="ECO:0000259" key="12">
    <source>
        <dbReference type="Pfam" id="PF02875"/>
    </source>
</evidence>
<dbReference type="SUPFAM" id="SSF53623">
    <property type="entry name" value="MurD-like peptide ligases, catalytic domain"/>
    <property type="match status" value="1"/>
</dbReference>
<evidence type="ECO:0000256" key="5">
    <source>
        <dbReference type="ARBA" id="ARBA00022840"/>
    </source>
</evidence>
<evidence type="ECO:0000256" key="10">
    <source>
        <dbReference type="HAMAP-Rule" id="MF_02019"/>
    </source>
</evidence>
<dbReference type="Gene3D" id="3.40.1390.10">
    <property type="entry name" value="MurE/MurF, N-terminal domain"/>
    <property type="match status" value="1"/>
</dbReference>
<sequence>MSELYDLFLKHPRISTDTRKIEPDSIFFALRGANFDGNRFVAEALKKGAAYAVTDDAGTAAADERIRYAEDTLQALQELAREHRRALGIPILAISGSSGKTTTKELVSRVLAERFAVYATRGNLNNHIGVPLTLLSMTRDTEFGVVEMGASARGELALLSSIAEPNYGILTNIGLAHLEGFGGPEGIRRGKGELFDFLAANGGRAFVPSDDQVLTDMASERDSLATEYYPVSLADGMENHLEGAYNRYNIAAAAAVGRYFDIPDERIRHAVAGYVPDNNRSQRTETTRNTLIIDCYNANPLSMRLVIESFLAEPLGKRQRRVLILGDMLELGEWSAHEHTAIIRQAAQAPDAELLLVGGEFANAYASLPEKPARTTLCPTRDELLSLLELSPVENALVLLKGSHGIGLEKAIPEL</sequence>
<dbReference type="InterPro" id="IPR036565">
    <property type="entry name" value="Mur-like_cat_sf"/>
</dbReference>
<organism evidence="14 15">
    <name type="scientific">Alistipes timonensis JC136</name>
    <dbReference type="NCBI Taxonomy" id="1033731"/>
    <lineage>
        <taxon>Bacteria</taxon>
        <taxon>Pseudomonadati</taxon>
        <taxon>Bacteroidota</taxon>
        <taxon>Bacteroidia</taxon>
        <taxon>Bacteroidales</taxon>
        <taxon>Rikenellaceae</taxon>
        <taxon>Alistipes</taxon>
    </lineage>
</organism>
<evidence type="ECO:0000313" key="15">
    <source>
        <dbReference type="Proteomes" id="UP000183253"/>
    </source>
</evidence>
<dbReference type="InterPro" id="IPR051046">
    <property type="entry name" value="MurCDEF_CellWall_CoF430Synth"/>
</dbReference>
<evidence type="ECO:0000256" key="2">
    <source>
        <dbReference type="ARBA" id="ARBA00022598"/>
    </source>
</evidence>
<accession>A0A1H3ZZT6</accession>
<dbReference type="GO" id="GO:0009252">
    <property type="term" value="P:peptidoglycan biosynthetic process"/>
    <property type="evidence" value="ECO:0007669"/>
    <property type="project" value="UniProtKB-UniRule"/>
</dbReference>
<dbReference type="AlphaFoldDB" id="A0A1H3ZZT6"/>
<dbReference type="GO" id="GO:0008360">
    <property type="term" value="P:regulation of cell shape"/>
    <property type="evidence" value="ECO:0007669"/>
    <property type="project" value="UniProtKB-KW"/>
</dbReference>
<dbReference type="InterPro" id="IPR035911">
    <property type="entry name" value="MurE/MurF_N"/>
</dbReference>
<reference evidence="14 15" key="1">
    <citation type="submission" date="2016-10" db="EMBL/GenBank/DDBJ databases">
        <authorList>
            <person name="de Groot N.N."/>
        </authorList>
    </citation>
    <scope>NUCLEOTIDE SEQUENCE [LARGE SCALE GENOMIC DNA]</scope>
    <source>
        <strain evidence="14 15">DSM 25383</strain>
    </source>
</reference>
<comment type="similarity">
    <text evidence="10">Belongs to the MurCDEF family. MurF subfamily.</text>
</comment>
<name>A0A1H3ZZT6_9BACT</name>
<comment type="pathway">
    <text evidence="10">Cell wall biogenesis; peptidoglycan biosynthesis.</text>
</comment>
<keyword evidence="2 10" id="KW-0436">Ligase</keyword>
<dbReference type="Gene3D" id="3.90.190.20">
    <property type="entry name" value="Mur ligase, C-terminal domain"/>
    <property type="match status" value="1"/>
</dbReference>
<comment type="subcellular location">
    <subcellularLocation>
        <location evidence="10">Cytoplasm</location>
    </subcellularLocation>
</comment>
<dbReference type="Pfam" id="PF01225">
    <property type="entry name" value="Mur_ligase"/>
    <property type="match status" value="1"/>
</dbReference>
<dbReference type="SUPFAM" id="SSF53244">
    <property type="entry name" value="MurD-like peptide ligases, peptide-binding domain"/>
    <property type="match status" value="1"/>
</dbReference>
<comment type="function">
    <text evidence="10">Involved in cell wall formation. Catalyzes the final step in the synthesis of UDP-N-acetylmuramoyl-pentapeptide, the precursor of murein.</text>
</comment>
<evidence type="ECO:0000256" key="8">
    <source>
        <dbReference type="ARBA" id="ARBA00023306"/>
    </source>
</evidence>
<dbReference type="GO" id="GO:0047480">
    <property type="term" value="F:UDP-N-acetylmuramoyl-tripeptide-D-alanyl-D-alanine ligase activity"/>
    <property type="evidence" value="ECO:0007669"/>
    <property type="project" value="UniProtKB-UniRule"/>
</dbReference>
<dbReference type="InterPro" id="IPR005863">
    <property type="entry name" value="UDP-N-AcMur_synth"/>
</dbReference>
<dbReference type="Proteomes" id="UP000183253">
    <property type="component" value="Unassembled WGS sequence"/>
</dbReference>
<protein>
    <recommendedName>
        <fullName evidence="10">UDP-N-acetylmuramoyl-tripeptide--D-alanyl-D-alanine ligase</fullName>
        <ecNumber evidence="10">6.3.2.10</ecNumber>
    </recommendedName>
    <alternativeName>
        <fullName evidence="10">D-alanyl-D-alanine-adding enzyme</fullName>
    </alternativeName>
</protein>
<dbReference type="EC" id="6.3.2.10" evidence="10"/>
<dbReference type="SUPFAM" id="SSF63418">
    <property type="entry name" value="MurE/MurF N-terminal domain"/>
    <property type="match status" value="1"/>
</dbReference>
<dbReference type="GO" id="GO:0008766">
    <property type="term" value="F:UDP-N-acetylmuramoylalanyl-D-glutamyl-2,6-diaminopimelate-D-alanyl-D-alanine ligase activity"/>
    <property type="evidence" value="ECO:0007669"/>
    <property type="project" value="RHEA"/>
</dbReference>
<dbReference type="InterPro" id="IPR004101">
    <property type="entry name" value="Mur_ligase_C"/>
</dbReference>
<evidence type="ECO:0000256" key="9">
    <source>
        <dbReference type="ARBA" id="ARBA00023316"/>
    </source>
</evidence>
<evidence type="ECO:0000259" key="13">
    <source>
        <dbReference type="Pfam" id="PF08245"/>
    </source>
</evidence>
<evidence type="ECO:0000256" key="1">
    <source>
        <dbReference type="ARBA" id="ARBA00022490"/>
    </source>
</evidence>
<dbReference type="InterPro" id="IPR036615">
    <property type="entry name" value="Mur_ligase_C_dom_sf"/>
</dbReference>
<keyword evidence="4 10" id="KW-0547">Nucleotide-binding</keyword>
<feature type="binding site" evidence="10">
    <location>
        <begin position="96"/>
        <end position="102"/>
    </location>
    <ligand>
        <name>ATP</name>
        <dbReference type="ChEBI" id="CHEBI:30616"/>
    </ligand>
</feature>
<keyword evidence="15" id="KW-1185">Reference proteome</keyword>
<proteinExistence type="inferred from homology"/>
<evidence type="ECO:0000313" key="14">
    <source>
        <dbReference type="EMBL" id="SEA28861.1"/>
    </source>
</evidence>
<dbReference type="InterPro" id="IPR013221">
    <property type="entry name" value="Mur_ligase_cen"/>
</dbReference>
<feature type="domain" description="Mur ligase C-terminal" evidence="12">
    <location>
        <begin position="280"/>
        <end position="403"/>
    </location>
</feature>
<keyword evidence="9 10" id="KW-0961">Cell wall biogenesis/degradation</keyword>
<feature type="domain" description="Mur ligase N-terminal catalytic" evidence="11">
    <location>
        <begin position="14"/>
        <end position="83"/>
    </location>
</feature>
<dbReference type="RefSeq" id="WP_010262866.1">
    <property type="nucleotide sequence ID" value="NZ_CAEG01000012.1"/>
</dbReference>
<dbReference type="Pfam" id="PF08245">
    <property type="entry name" value="Mur_ligase_M"/>
    <property type="match status" value="1"/>
</dbReference>
<dbReference type="UniPathway" id="UPA00219"/>
<evidence type="ECO:0000256" key="7">
    <source>
        <dbReference type="ARBA" id="ARBA00022984"/>
    </source>
</evidence>
<gene>
    <name evidence="10" type="primary">murF</name>
    <name evidence="14" type="ORF">SAMN05444145_102391</name>
</gene>
<dbReference type="OrthoDB" id="9801978at2"/>
<keyword evidence="5 10" id="KW-0067">ATP-binding</keyword>
<dbReference type="EMBL" id="FNRI01000002">
    <property type="protein sequence ID" value="SEA28861.1"/>
    <property type="molecule type" value="Genomic_DNA"/>
</dbReference>
<dbReference type="GO" id="GO:0051301">
    <property type="term" value="P:cell division"/>
    <property type="evidence" value="ECO:0007669"/>
    <property type="project" value="UniProtKB-KW"/>
</dbReference>
<keyword evidence="6 10" id="KW-0133">Cell shape</keyword>
<dbReference type="Gene3D" id="3.40.1190.10">
    <property type="entry name" value="Mur-like, catalytic domain"/>
    <property type="match status" value="1"/>
</dbReference>
<evidence type="ECO:0000256" key="4">
    <source>
        <dbReference type="ARBA" id="ARBA00022741"/>
    </source>
</evidence>
<evidence type="ECO:0000256" key="3">
    <source>
        <dbReference type="ARBA" id="ARBA00022618"/>
    </source>
</evidence>
<dbReference type="GO" id="GO:0005737">
    <property type="term" value="C:cytoplasm"/>
    <property type="evidence" value="ECO:0007669"/>
    <property type="project" value="UniProtKB-SubCell"/>
</dbReference>